<feature type="compositionally biased region" description="Basic and acidic residues" evidence="1">
    <location>
        <begin position="122"/>
        <end position="141"/>
    </location>
</feature>
<dbReference type="InterPro" id="IPR010298">
    <property type="entry name" value="YacP-like"/>
</dbReference>
<gene>
    <name evidence="2" type="ORF">LCGC14_0431540</name>
</gene>
<dbReference type="EMBL" id="LAZR01000404">
    <property type="protein sequence ID" value="KKN70354.1"/>
    <property type="molecule type" value="Genomic_DNA"/>
</dbReference>
<evidence type="ECO:0000256" key="1">
    <source>
        <dbReference type="SAM" id="MobiDB-lite"/>
    </source>
</evidence>
<name>A0A0F9SU50_9ZZZZ</name>
<organism evidence="2">
    <name type="scientific">marine sediment metagenome</name>
    <dbReference type="NCBI Taxonomy" id="412755"/>
    <lineage>
        <taxon>unclassified sequences</taxon>
        <taxon>metagenomes</taxon>
        <taxon>ecological metagenomes</taxon>
    </lineage>
</organism>
<proteinExistence type="predicted"/>
<evidence type="ECO:0000313" key="2">
    <source>
        <dbReference type="EMBL" id="KKN70354.1"/>
    </source>
</evidence>
<dbReference type="Pfam" id="PF05991">
    <property type="entry name" value="NYN_YacP"/>
    <property type="match status" value="1"/>
</dbReference>
<accession>A0A0F9SU50</accession>
<reference evidence="2" key="1">
    <citation type="journal article" date="2015" name="Nature">
        <title>Complex archaea that bridge the gap between prokaryotes and eukaryotes.</title>
        <authorList>
            <person name="Spang A."/>
            <person name="Saw J.H."/>
            <person name="Jorgensen S.L."/>
            <person name="Zaremba-Niedzwiedzka K."/>
            <person name="Martijn J."/>
            <person name="Lind A.E."/>
            <person name="van Eijk R."/>
            <person name="Schleper C."/>
            <person name="Guy L."/>
            <person name="Ettema T.J."/>
        </authorList>
    </citation>
    <scope>NUCLEOTIDE SEQUENCE</scope>
</reference>
<feature type="region of interest" description="Disordered" evidence="1">
    <location>
        <begin position="122"/>
        <end position="145"/>
    </location>
</feature>
<comment type="caution">
    <text evidence="2">The sequence shown here is derived from an EMBL/GenBank/DDBJ whole genome shotgun (WGS) entry which is preliminary data.</text>
</comment>
<protein>
    <recommendedName>
        <fullName evidence="3">RNase NYN domain-containing protein</fullName>
    </recommendedName>
</protein>
<evidence type="ECO:0008006" key="3">
    <source>
        <dbReference type="Google" id="ProtNLM"/>
    </source>
</evidence>
<sequence length="161" mass="17759">MPNLIDGNNVLHALAEVGPELGRSGLCALLARVADPKDPTCIVFDGPRRGELPEGLAEVGIEAVFCPGRKADGVIIERLQADSAPRRLVVVSTDREIRREAQRRRCQSVTSEQFSRTLMRDLRKAAARKDRREPPEKHQGLADDQTDQWLTYFGLGGDGSD</sequence>
<dbReference type="AlphaFoldDB" id="A0A0F9SU50"/>